<keyword evidence="1" id="KW-0805">Transcription regulation</keyword>
<dbReference type="PROSITE" id="PS51078">
    <property type="entry name" value="ICLR_ED"/>
    <property type="match status" value="1"/>
</dbReference>
<accession>A0ABN2M0N8</accession>
<organism evidence="6 7">
    <name type="scientific">Luedemannella flava</name>
    <dbReference type="NCBI Taxonomy" id="349316"/>
    <lineage>
        <taxon>Bacteria</taxon>
        <taxon>Bacillati</taxon>
        <taxon>Actinomycetota</taxon>
        <taxon>Actinomycetes</taxon>
        <taxon>Micromonosporales</taxon>
        <taxon>Micromonosporaceae</taxon>
        <taxon>Luedemannella</taxon>
    </lineage>
</organism>
<keyword evidence="2" id="KW-0238">DNA-binding</keyword>
<dbReference type="InterPro" id="IPR050707">
    <property type="entry name" value="HTH_MetabolicPath_Reg"/>
</dbReference>
<reference evidence="6 7" key="1">
    <citation type="journal article" date="2019" name="Int. J. Syst. Evol. Microbiol.">
        <title>The Global Catalogue of Microorganisms (GCM) 10K type strain sequencing project: providing services to taxonomists for standard genome sequencing and annotation.</title>
        <authorList>
            <consortium name="The Broad Institute Genomics Platform"/>
            <consortium name="The Broad Institute Genome Sequencing Center for Infectious Disease"/>
            <person name="Wu L."/>
            <person name="Ma J."/>
        </authorList>
    </citation>
    <scope>NUCLEOTIDE SEQUENCE [LARGE SCALE GENOMIC DNA]</scope>
    <source>
        <strain evidence="6 7">JCM 13250</strain>
    </source>
</reference>
<name>A0ABN2M0N8_9ACTN</name>
<dbReference type="SUPFAM" id="SSF46785">
    <property type="entry name" value="Winged helix' DNA-binding domain"/>
    <property type="match status" value="1"/>
</dbReference>
<keyword evidence="7" id="KW-1185">Reference proteome</keyword>
<dbReference type="InterPro" id="IPR029016">
    <property type="entry name" value="GAF-like_dom_sf"/>
</dbReference>
<evidence type="ECO:0000256" key="3">
    <source>
        <dbReference type="ARBA" id="ARBA00023163"/>
    </source>
</evidence>
<evidence type="ECO:0000259" key="5">
    <source>
        <dbReference type="PROSITE" id="PS51078"/>
    </source>
</evidence>
<dbReference type="SMART" id="SM00346">
    <property type="entry name" value="HTH_ICLR"/>
    <property type="match status" value="1"/>
</dbReference>
<comment type="caution">
    <text evidence="6">The sequence shown here is derived from an EMBL/GenBank/DDBJ whole genome shotgun (WGS) entry which is preliminary data.</text>
</comment>
<evidence type="ECO:0000256" key="2">
    <source>
        <dbReference type="ARBA" id="ARBA00023125"/>
    </source>
</evidence>
<proteinExistence type="predicted"/>
<evidence type="ECO:0000259" key="4">
    <source>
        <dbReference type="PROSITE" id="PS51077"/>
    </source>
</evidence>
<feature type="domain" description="IclR-ED" evidence="5">
    <location>
        <begin position="62"/>
        <end position="244"/>
    </location>
</feature>
<protein>
    <submittedName>
        <fullName evidence="6">IclR family transcriptional regulator</fullName>
    </submittedName>
</protein>
<dbReference type="Gene3D" id="3.30.450.40">
    <property type="match status" value="1"/>
</dbReference>
<dbReference type="InterPro" id="IPR005471">
    <property type="entry name" value="Tscrpt_reg_IclR_N"/>
</dbReference>
<keyword evidence="3" id="KW-0804">Transcription</keyword>
<dbReference type="InterPro" id="IPR036388">
    <property type="entry name" value="WH-like_DNA-bd_sf"/>
</dbReference>
<sequence length="260" mass="27382">MTSGSIDKALSVLEAVAQHSRVTDIAVDTGLPKSTVHRILQSLVGWGFARTDGNGGYLPGPRILTLAGRVMNRFDPARHAGAALREMRDSTGLTVHFAIRNGDEAVYVEKLEGRRPYQMRPRIGMSVPLHTTAIGKAILAHLTGAEVAEIVGRSGMKPMTERSLTTPAALQEQLAESRLRGYSIDDGENDPDINCIGAAVFDHTGTVMGGVSISALEFDLDLRDEALAAAVISGARQASLALGAPPELVETGLLPGAPAA</sequence>
<evidence type="ECO:0000256" key="1">
    <source>
        <dbReference type="ARBA" id="ARBA00023015"/>
    </source>
</evidence>
<gene>
    <name evidence="6" type="ORF">GCM10009682_29200</name>
</gene>
<dbReference type="Pfam" id="PF01614">
    <property type="entry name" value="IclR_C"/>
    <property type="match status" value="1"/>
</dbReference>
<dbReference type="InterPro" id="IPR014757">
    <property type="entry name" value="Tscrpt_reg_IclR_C"/>
</dbReference>
<dbReference type="Gene3D" id="1.10.10.10">
    <property type="entry name" value="Winged helix-like DNA-binding domain superfamily/Winged helix DNA-binding domain"/>
    <property type="match status" value="1"/>
</dbReference>
<evidence type="ECO:0000313" key="6">
    <source>
        <dbReference type="EMBL" id="GAA1805531.1"/>
    </source>
</evidence>
<dbReference type="Pfam" id="PF09339">
    <property type="entry name" value="HTH_IclR"/>
    <property type="match status" value="1"/>
</dbReference>
<dbReference type="PANTHER" id="PTHR30136">
    <property type="entry name" value="HELIX-TURN-HELIX TRANSCRIPTIONAL REGULATOR, ICLR FAMILY"/>
    <property type="match status" value="1"/>
</dbReference>
<dbReference type="EMBL" id="BAAALT010000078">
    <property type="protein sequence ID" value="GAA1805531.1"/>
    <property type="molecule type" value="Genomic_DNA"/>
</dbReference>
<dbReference type="SUPFAM" id="SSF55781">
    <property type="entry name" value="GAF domain-like"/>
    <property type="match status" value="1"/>
</dbReference>
<dbReference type="PROSITE" id="PS51077">
    <property type="entry name" value="HTH_ICLR"/>
    <property type="match status" value="1"/>
</dbReference>
<dbReference type="InterPro" id="IPR036390">
    <property type="entry name" value="WH_DNA-bd_sf"/>
</dbReference>
<dbReference type="PANTHER" id="PTHR30136:SF24">
    <property type="entry name" value="HTH-TYPE TRANSCRIPTIONAL REPRESSOR ALLR"/>
    <property type="match status" value="1"/>
</dbReference>
<dbReference type="Proteomes" id="UP001500218">
    <property type="component" value="Unassembled WGS sequence"/>
</dbReference>
<feature type="domain" description="HTH iclR-type" evidence="4">
    <location>
        <begin position="3"/>
        <end position="61"/>
    </location>
</feature>
<evidence type="ECO:0000313" key="7">
    <source>
        <dbReference type="Proteomes" id="UP001500218"/>
    </source>
</evidence>